<keyword evidence="1 3" id="KW-0547">Nucleotide-binding</keyword>
<evidence type="ECO:0000313" key="6">
    <source>
        <dbReference type="EnsemblMetazoa" id="GMOY010756-PA"/>
    </source>
</evidence>
<keyword evidence="4" id="KW-0808">Transferase</keyword>
<protein>
    <recommendedName>
        <fullName evidence="5">Protein kinase domain-containing protein</fullName>
    </recommendedName>
</protein>
<evidence type="ECO:0000256" key="2">
    <source>
        <dbReference type="ARBA" id="ARBA00022840"/>
    </source>
</evidence>
<dbReference type="GO" id="GO:0043410">
    <property type="term" value="P:positive regulation of MAPK cascade"/>
    <property type="evidence" value="ECO:0007669"/>
    <property type="project" value="TreeGrafter"/>
</dbReference>
<evidence type="ECO:0000256" key="4">
    <source>
        <dbReference type="RuleBase" id="RU000304"/>
    </source>
</evidence>
<comment type="similarity">
    <text evidence="4">Belongs to the protein kinase superfamily.</text>
</comment>
<dbReference type="GO" id="GO:0004674">
    <property type="term" value="F:protein serine/threonine kinase activity"/>
    <property type="evidence" value="ECO:0007669"/>
    <property type="project" value="UniProtKB-KW"/>
</dbReference>
<dbReference type="GO" id="GO:1902103">
    <property type="term" value="P:negative regulation of metaphase/anaphase transition of meiotic cell cycle"/>
    <property type="evidence" value="ECO:0007669"/>
    <property type="project" value="TreeGrafter"/>
</dbReference>
<dbReference type="Gene3D" id="3.30.200.20">
    <property type="entry name" value="Phosphorylase Kinase, domain 1"/>
    <property type="match status" value="1"/>
</dbReference>
<dbReference type="EMBL" id="CCAG010005888">
    <property type="status" value="NOT_ANNOTATED_CDS"/>
    <property type="molecule type" value="Genomic_DNA"/>
</dbReference>
<keyword evidence="4" id="KW-0418">Kinase</keyword>
<dbReference type="InterPro" id="IPR017441">
    <property type="entry name" value="Protein_kinase_ATP_BS"/>
</dbReference>
<dbReference type="STRING" id="37546.A0A1B0GBS4"/>
<accession>A0A1B0GBS4</accession>
<evidence type="ECO:0000259" key="5">
    <source>
        <dbReference type="PROSITE" id="PS50011"/>
    </source>
</evidence>
<keyword evidence="2 3" id="KW-0067">ATP-binding</keyword>
<dbReference type="GO" id="GO:0005524">
    <property type="term" value="F:ATP binding"/>
    <property type="evidence" value="ECO:0007669"/>
    <property type="project" value="UniProtKB-UniRule"/>
</dbReference>
<dbReference type="SMART" id="SM00220">
    <property type="entry name" value="S_TKc"/>
    <property type="match status" value="1"/>
</dbReference>
<dbReference type="EnsemblMetazoa" id="GMOY010756-RA">
    <property type="protein sequence ID" value="GMOY010756-PA"/>
    <property type="gene ID" value="GMOY010756"/>
</dbReference>
<dbReference type="AlphaFoldDB" id="A0A1B0GBS4"/>
<dbReference type="GO" id="GO:0007165">
    <property type="term" value="P:signal transduction"/>
    <property type="evidence" value="ECO:0007669"/>
    <property type="project" value="TreeGrafter"/>
</dbReference>
<proteinExistence type="inferred from homology"/>
<dbReference type="PANTHER" id="PTHR23257">
    <property type="entry name" value="SERINE-THREONINE PROTEIN KINASE"/>
    <property type="match status" value="1"/>
</dbReference>
<keyword evidence="4" id="KW-0723">Serine/threonine-protein kinase</keyword>
<dbReference type="InterPro" id="IPR050167">
    <property type="entry name" value="Ser_Thr_protein_kinase"/>
</dbReference>
<reference evidence="6" key="1">
    <citation type="submission" date="2020-05" db="UniProtKB">
        <authorList>
            <consortium name="EnsemblMetazoa"/>
        </authorList>
    </citation>
    <scope>IDENTIFICATION</scope>
    <source>
        <strain evidence="6">Yale</strain>
    </source>
</reference>
<dbReference type="Proteomes" id="UP000092444">
    <property type="component" value="Unassembled WGS sequence"/>
</dbReference>
<dbReference type="PANTHER" id="PTHR23257:SF706">
    <property type="entry name" value="PROTO-ONCOGENE SERINE_THREONINE-PROTEIN KINASE MOS"/>
    <property type="match status" value="1"/>
</dbReference>
<dbReference type="Gene3D" id="1.10.510.10">
    <property type="entry name" value="Transferase(Phosphotransferase) domain 1"/>
    <property type="match status" value="1"/>
</dbReference>
<evidence type="ECO:0000313" key="7">
    <source>
        <dbReference type="Proteomes" id="UP000092444"/>
    </source>
</evidence>
<dbReference type="GO" id="GO:0005737">
    <property type="term" value="C:cytoplasm"/>
    <property type="evidence" value="ECO:0007669"/>
    <property type="project" value="TreeGrafter"/>
</dbReference>
<dbReference type="Pfam" id="PF00069">
    <property type="entry name" value="Pkinase"/>
    <property type="match status" value="1"/>
</dbReference>
<dbReference type="InterPro" id="IPR008271">
    <property type="entry name" value="Ser/Thr_kinase_AS"/>
</dbReference>
<keyword evidence="7" id="KW-1185">Reference proteome</keyword>
<sequence>MRNQLQQDVVKVAAYRSTLLRTPQNEAVLILSTPKRREILKEGPPQNIRNNILGKGAYGTVIKAVYKAKPVAVKIIRNLDDCNHQTMRNESHVLGWKHANIVRIFKIEITMNFAIVIMERFLGHCLQKILDCMELPLKHRVYISLDVLAALMYCHKRNLLHMDVKPQNVMITWGNNNNENWSNKCYTCKLCDFGSSIKITEQTTAIKGIIKGTVRYMAPEALKEEYLQSSADVYSLGITLWQMKYRHLPYDWLECNEMVAYQVVKNNLRPTAWSSQKAVNNNNRAIMPPSHQCFYSTSPVDFSQNSLKNVQNILKPPKATLTSLNGNFDGNHGQKSIRKPFVDLNIVTKSSANIKCNLSRSNRIYPGTMFQIDNEAIYVDPVKEQKYDDLYIKCWDNDCARRPSGKDIRRDLKELL</sequence>
<dbReference type="InterPro" id="IPR000719">
    <property type="entry name" value="Prot_kinase_dom"/>
</dbReference>
<dbReference type="PROSITE" id="PS00108">
    <property type="entry name" value="PROTEIN_KINASE_ST"/>
    <property type="match status" value="1"/>
</dbReference>
<name>A0A1B0GBS4_GLOMM</name>
<feature type="domain" description="Protein kinase" evidence="5">
    <location>
        <begin position="47"/>
        <end position="416"/>
    </location>
</feature>
<feature type="binding site" evidence="3">
    <location>
        <position position="74"/>
    </location>
    <ligand>
        <name>ATP</name>
        <dbReference type="ChEBI" id="CHEBI:30616"/>
    </ligand>
</feature>
<evidence type="ECO:0000256" key="1">
    <source>
        <dbReference type="ARBA" id="ARBA00022741"/>
    </source>
</evidence>
<dbReference type="InterPro" id="IPR011009">
    <property type="entry name" value="Kinase-like_dom_sf"/>
</dbReference>
<organism evidence="6 7">
    <name type="scientific">Glossina morsitans morsitans</name>
    <name type="common">Savannah tsetse fly</name>
    <dbReference type="NCBI Taxonomy" id="37546"/>
    <lineage>
        <taxon>Eukaryota</taxon>
        <taxon>Metazoa</taxon>
        <taxon>Ecdysozoa</taxon>
        <taxon>Arthropoda</taxon>
        <taxon>Hexapoda</taxon>
        <taxon>Insecta</taxon>
        <taxon>Pterygota</taxon>
        <taxon>Neoptera</taxon>
        <taxon>Endopterygota</taxon>
        <taxon>Diptera</taxon>
        <taxon>Brachycera</taxon>
        <taxon>Muscomorpha</taxon>
        <taxon>Hippoboscoidea</taxon>
        <taxon>Glossinidae</taxon>
        <taxon>Glossina</taxon>
    </lineage>
</organism>
<evidence type="ECO:0000256" key="3">
    <source>
        <dbReference type="PROSITE-ProRule" id="PRU10141"/>
    </source>
</evidence>
<dbReference type="PROSITE" id="PS50011">
    <property type="entry name" value="PROTEIN_KINASE_DOM"/>
    <property type="match status" value="1"/>
</dbReference>
<dbReference type="SUPFAM" id="SSF56112">
    <property type="entry name" value="Protein kinase-like (PK-like)"/>
    <property type="match status" value="1"/>
</dbReference>
<dbReference type="VEuPathDB" id="VectorBase:GMOY010756"/>
<dbReference type="PROSITE" id="PS00107">
    <property type="entry name" value="PROTEIN_KINASE_ATP"/>
    <property type="match status" value="1"/>
</dbReference>
<dbReference type="PhylomeDB" id="A0A1B0GBS4"/>